<dbReference type="PANTHER" id="PTHR23501">
    <property type="entry name" value="MAJOR FACILITATOR SUPERFAMILY"/>
    <property type="match status" value="1"/>
</dbReference>
<feature type="transmembrane region" description="Helical" evidence="8">
    <location>
        <begin position="526"/>
        <end position="544"/>
    </location>
</feature>
<keyword evidence="5 8" id="KW-1133">Transmembrane helix</keyword>
<dbReference type="PRINTS" id="PR01036">
    <property type="entry name" value="TCRTETB"/>
</dbReference>
<protein>
    <recommendedName>
        <fullName evidence="9">Major facilitator superfamily (MFS) profile domain-containing protein</fullName>
    </recommendedName>
</protein>
<sequence>MSSSDNPSPAVTPVTDGTWTPVGTETPGRSKPSSVVLTDQTNLLPFNKVIVVFLSLSLCILVSTLDSTIVATALPSVAAAFNAGSIISWVPSAYLLTSTAFQPLYGRFSDIFGRKATLCLAMGIFMLGSLLSGFAKSIIALIIFRGLAGAGGGGIVSIVQIVMSDVVSLRERGKYQGIIGGFSALGFGVGPLIGGALAEKVSWKWCFWFTIPISALAVAVVIFVLPLKAVQGDFIRKLMVVDYLGVILTLGGCAMVMLPLIWGGVTFPWDSAVILAPLCCGAIVVLLFCLWEWKGARLPIVPMHIFKHVTVCGVNIAMFINGIVFYSYLFYLPQFFQVALAYSPIRSGVFLLPALVTQTLGSFISGQIVSKTGHYRMIIYIGFSVLSVGCGCLSTVNPSTRKGLLVFYMLMTGSGAGMTLQTTTVAAQASVARQDMSVVTAMRNFVRLLGGTLTLAIGATTINNALRHSMSKLGLPNSAITRIVDDPSILANRFNTSSNPLGDMGVTPAAVDQIIAGYTSGFRTVFILNACLAALASIVSILMIRHKELTRPDEEQLKAQAKEIYDIEKRNRKEAAGRA</sequence>
<comment type="caution">
    <text evidence="10">The sequence shown here is derived from an EMBL/GenBank/DDBJ whole genome shotgun (WGS) entry which is preliminary data.</text>
</comment>
<feature type="transmembrane region" description="Helical" evidence="8">
    <location>
        <begin position="117"/>
        <end position="135"/>
    </location>
</feature>
<keyword evidence="11" id="KW-1185">Reference proteome</keyword>
<dbReference type="Gene3D" id="1.20.1250.20">
    <property type="entry name" value="MFS general substrate transporter like domains"/>
    <property type="match status" value="1"/>
</dbReference>
<feature type="transmembrane region" description="Helical" evidence="8">
    <location>
        <begin position="205"/>
        <end position="227"/>
    </location>
</feature>
<evidence type="ECO:0000256" key="2">
    <source>
        <dbReference type="ARBA" id="ARBA00008335"/>
    </source>
</evidence>
<feature type="compositionally biased region" description="Polar residues" evidence="7">
    <location>
        <begin position="1"/>
        <end position="23"/>
    </location>
</feature>
<feature type="transmembrane region" description="Helical" evidence="8">
    <location>
        <begin position="274"/>
        <end position="293"/>
    </location>
</feature>
<dbReference type="CDD" id="cd17502">
    <property type="entry name" value="MFS_Azr1_MDR_like"/>
    <property type="match status" value="1"/>
</dbReference>
<feature type="transmembrane region" description="Helical" evidence="8">
    <location>
        <begin position="444"/>
        <end position="466"/>
    </location>
</feature>
<dbReference type="InterPro" id="IPR011701">
    <property type="entry name" value="MFS"/>
</dbReference>
<keyword evidence="3" id="KW-0813">Transport</keyword>
<dbReference type="InterPro" id="IPR020846">
    <property type="entry name" value="MFS_dom"/>
</dbReference>
<keyword evidence="6 8" id="KW-0472">Membrane</keyword>
<evidence type="ECO:0000256" key="3">
    <source>
        <dbReference type="ARBA" id="ARBA00022448"/>
    </source>
</evidence>
<dbReference type="PROSITE" id="PS50850">
    <property type="entry name" value="MFS"/>
    <property type="match status" value="1"/>
</dbReference>
<dbReference type="Proteomes" id="UP001385951">
    <property type="component" value="Unassembled WGS sequence"/>
</dbReference>
<feature type="region of interest" description="Disordered" evidence="7">
    <location>
        <begin position="1"/>
        <end position="33"/>
    </location>
</feature>
<accession>A0AAW0GD75</accession>
<feature type="transmembrane region" description="Helical" evidence="8">
    <location>
        <begin position="49"/>
        <end position="74"/>
    </location>
</feature>
<dbReference type="GO" id="GO:0012505">
    <property type="term" value="C:endomembrane system"/>
    <property type="evidence" value="ECO:0007669"/>
    <property type="project" value="UniProtKB-SubCell"/>
</dbReference>
<evidence type="ECO:0000256" key="5">
    <source>
        <dbReference type="ARBA" id="ARBA00022989"/>
    </source>
</evidence>
<organism evidence="10 11">
    <name type="scientific">Cerrena zonata</name>
    <dbReference type="NCBI Taxonomy" id="2478898"/>
    <lineage>
        <taxon>Eukaryota</taxon>
        <taxon>Fungi</taxon>
        <taxon>Dikarya</taxon>
        <taxon>Basidiomycota</taxon>
        <taxon>Agaricomycotina</taxon>
        <taxon>Agaricomycetes</taxon>
        <taxon>Polyporales</taxon>
        <taxon>Cerrenaceae</taxon>
        <taxon>Cerrena</taxon>
    </lineage>
</organism>
<evidence type="ECO:0000256" key="7">
    <source>
        <dbReference type="SAM" id="MobiDB-lite"/>
    </source>
</evidence>
<comment type="subcellular location">
    <subcellularLocation>
        <location evidence="1">Endomembrane system</location>
        <topology evidence="1">Multi-pass membrane protein</topology>
    </subcellularLocation>
</comment>
<evidence type="ECO:0000313" key="10">
    <source>
        <dbReference type="EMBL" id="KAK7691326.1"/>
    </source>
</evidence>
<feature type="domain" description="Major facilitator superfamily (MFS) profile" evidence="9">
    <location>
        <begin position="52"/>
        <end position="548"/>
    </location>
</feature>
<evidence type="ECO:0000313" key="11">
    <source>
        <dbReference type="Proteomes" id="UP001385951"/>
    </source>
</evidence>
<reference evidence="10 11" key="1">
    <citation type="submission" date="2022-09" db="EMBL/GenBank/DDBJ databases">
        <authorList>
            <person name="Palmer J.M."/>
        </authorList>
    </citation>
    <scope>NUCLEOTIDE SEQUENCE [LARGE SCALE GENOMIC DNA]</scope>
    <source>
        <strain evidence="10 11">DSM 7382</strain>
    </source>
</reference>
<keyword evidence="4 8" id="KW-0812">Transmembrane</keyword>
<feature type="transmembrane region" description="Helical" evidence="8">
    <location>
        <begin position="408"/>
        <end position="432"/>
    </location>
</feature>
<feature type="transmembrane region" description="Helical" evidence="8">
    <location>
        <begin position="141"/>
        <end position="163"/>
    </location>
</feature>
<dbReference type="Pfam" id="PF07690">
    <property type="entry name" value="MFS_1"/>
    <property type="match status" value="1"/>
</dbReference>
<comment type="similarity">
    <text evidence="2">Belongs to the major facilitator superfamily.</text>
</comment>
<feature type="transmembrane region" description="Helical" evidence="8">
    <location>
        <begin position="175"/>
        <end position="193"/>
    </location>
</feature>
<feature type="transmembrane region" description="Helical" evidence="8">
    <location>
        <begin position="305"/>
        <end position="329"/>
    </location>
</feature>
<evidence type="ECO:0000256" key="6">
    <source>
        <dbReference type="ARBA" id="ARBA00023136"/>
    </source>
</evidence>
<feature type="transmembrane region" description="Helical" evidence="8">
    <location>
        <begin position="239"/>
        <end position="262"/>
    </location>
</feature>
<dbReference type="GO" id="GO:0022857">
    <property type="term" value="F:transmembrane transporter activity"/>
    <property type="evidence" value="ECO:0007669"/>
    <property type="project" value="InterPro"/>
</dbReference>
<evidence type="ECO:0000256" key="8">
    <source>
        <dbReference type="SAM" id="Phobius"/>
    </source>
</evidence>
<feature type="transmembrane region" description="Helical" evidence="8">
    <location>
        <begin position="86"/>
        <end position="105"/>
    </location>
</feature>
<dbReference type="FunFam" id="1.20.1720.10:FF:000013">
    <property type="entry name" value="Related to multidrug resistance proteins"/>
    <property type="match status" value="1"/>
</dbReference>
<dbReference type="InterPro" id="IPR036259">
    <property type="entry name" value="MFS_trans_sf"/>
</dbReference>
<gene>
    <name evidence="10" type="ORF">QCA50_004720</name>
</gene>
<evidence type="ECO:0000256" key="1">
    <source>
        <dbReference type="ARBA" id="ARBA00004127"/>
    </source>
</evidence>
<evidence type="ECO:0000259" key="9">
    <source>
        <dbReference type="PROSITE" id="PS50850"/>
    </source>
</evidence>
<dbReference type="SUPFAM" id="SSF103473">
    <property type="entry name" value="MFS general substrate transporter"/>
    <property type="match status" value="1"/>
</dbReference>
<dbReference type="Gene3D" id="1.20.1720.10">
    <property type="entry name" value="Multidrug resistance protein D"/>
    <property type="match status" value="1"/>
</dbReference>
<name>A0AAW0GD75_9APHY</name>
<dbReference type="GO" id="GO:0005886">
    <property type="term" value="C:plasma membrane"/>
    <property type="evidence" value="ECO:0007669"/>
    <property type="project" value="TreeGrafter"/>
</dbReference>
<feature type="transmembrane region" description="Helical" evidence="8">
    <location>
        <begin position="377"/>
        <end position="396"/>
    </location>
</feature>
<dbReference type="AlphaFoldDB" id="A0AAW0GD75"/>
<proteinExistence type="inferred from homology"/>
<evidence type="ECO:0000256" key="4">
    <source>
        <dbReference type="ARBA" id="ARBA00022692"/>
    </source>
</evidence>
<dbReference type="EMBL" id="JASBNA010000005">
    <property type="protein sequence ID" value="KAK7691326.1"/>
    <property type="molecule type" value="Genomic_DNA"/>
</dbReference>
<dbReference type="PANTHER" id="PTHR23501:SF189">
    <property type="entry name" value="DRUG TRANSPORTER, PUTATIVE (AFU_ORTHOLOGUE AFUA_4G03920)-RELATED"/>
    <property type="match status" value="1"/>
</dbReference>